<feature type="region of interest" description="Disordered" evidence="1">
    <location>
        <begin position="1"/>
        <end position="26"/>
    </location>
</feature>
<sequence>MSVIDSVSSTSYSGASKSTNGTSGNGNAFAENFDFSEDMYSDPAMRPYLEQYYQKAYAPMRERIAAMREGDYEPVTFTDSNGNVATELSADQYERMIPSFDKWLEVQQQFSPFDFEQQQAAMLEHAKQSVATLEARSPDSQSDVRVVFANGDQILGYMDSAGGVASHSGGHALQNIVQKGNDMGLRGQAREDYITREGTKALSGQYPNLTVNHYSDETAPTRREFSQKWYPDHDVDANYASALSDARDNLTKQQSHYDRMQANMRDMKSFLLGLMEQQPAA</sequence>
<dbReference type="AlphaFoldDB" id="A0A367XEB7"/>
<evidence type="ECO:0000313" key="2">
    <source>
        <dbReference type="EMBL" id="RCK51779.1"/>
    </source>
</evidence>
<evidence type="ECO:0000256" key="1">
    <source>
        <dbReference type="SAM" id="MobiDB-lite"/>
    </source>
</evidence>
<gene>
    <name evidence="2" type="ORF">TH25_08965</name>
</gene>
<dbReference type="RefSeq" id="WP_114087981.1">
    <property type="nucleotide sequence ID" value="NZ_JPWH01000005.1"/>
</dbReference>
<dbReference type="EMBL" id="JPWH01000005">
    <property type="protein sequence ID" value="RCK51779.1"/>
    <property type="molecule type" value="Genomic_DNA"/>
</dbReference>
<dbReference type="OrthoDB" id="7347646at2"/>
<reference evidence="2 3" key="1">
    <citation type="submission" date="2014-07" db="EMBL/GenBank/DDBJ databases">
        <title>Draft genome sequence of Thalassospira profundimaris S25-3-2.</title>
        <authorList>
            <person name="Lai Q."/>
            <person name="Shao Z."/>
        </authorList>
    </citation>
    <scope>NUCLEOTIDE SEQUENCE [LARGE SCALE GENOMIC DNA]</scope>
    <source>
        <strain evidence="2 3">S25-3-2</strain>
    </source>
</reference>
<evidence type="ECO:0000313" key="3">
    <source>
        <dbReference type="Proteomes" id="UP000252517"/>
    </source>
</evidence>
<name>A0A367XEB7_9PROT</name>
<protein>
    <submittedName>
        <fullName evidence="2">Uncharacterized protein</fullName>
    </submittedName>
</protein>
<proteinExistence type="predicted"/>
<accession>A0A367XEB7</accession>
<comment type="caution">
    <text evidence="2">The sequence shown here is derived from an EMBL/GenBank/DDBJ whole genome shotgun (WGS) entry which is preliminary data.</text>
</comment>
<dbReference type="Proteomes" id="UP000252517">
    <property type="component" value="Unassembled WGS sequence"/>
</dbReference>
<feature type="compositionally biased region" description="Low complexity" evidence="1">
    <location>
        <begin position="1"/>
        <end position="18"/>
    </location>
</feature>
<organism evidence="2 3">
    <name type="scientific">Thalassospira profundimaris</name>
    <dbReference type="NCBI Taxonomy" id="502049"/>
    <lineage>
        <taxon>Bacteria</taxon>
        <taxon>Pseudomonadati</taxon>
        <taxon>Pseudomonadota</taxon>
        <taxon>Alphaproteobacteria</taxon>
        <taxon>Rhodospirillales</taxon>
        <taxon>Thalassospiraceae</taxon>
        <taxon>Thalassospira</taxon>
    </lineage>
</organism>